<dbReference type="Proteomes" id="UP000295662">
    <property type="component" value="Unassembled WGS sequence"/>
</dbReference>
<evidence type="ECO:0000256" key="2">
    <source>
        <dbReference type="ARBA" id="ARBA00007805"/>
    </source>
</evidence>
<organism evidence="9 10">
    <name type="scientific">Prosthecobacter fusiformis</name>
    <dbReference type="NCBI Taxonomy" id="48464"/>
    <lineage>
        <taxon>Bacteria</taxon>
        <taxon>Pseudomonadati</taxon>
        <taxon>Verrucomicrobiota</taxon>
        <taxon>Verrucomicrobiia</taxon>
        <taxon>Verrucomicrobiales</taxon>
        <taxon>Verrucomicrobiaceae</taxon>
        <taxon>Prosthecobacter</taxon>
    </lineage>
</organism>
<dbReference type="SUPFAM" id="SSF53671">
    <property type="entry name" value="Aspartate/ornithine carbamoyltransferase"/>
    <property type="match status" value="1"/>
</dbReference>
<comment type="pathway">
    <text evidence="1">Amino-acid biosynthesis; L-arginine biosynthesis; L-arginine from L-ornithine and carbamoyl phosphate: step 1/3.</text>
</comment>
<dbReference type="RefSeq" id="WP_133796630.1">
    <property type="nucleotide sequence ID" value="NZ_SOCA01000008.1"/>
</dbReference>
<name>A0A4R7RNY7_9BACT</name>
<proteinExistence type="inferred from homology"/>
<evidence type="ECO:0000259" key="7">
    <source>
        <dbReference type="Pfam" id="PF00185"/>
    </source>
</evidence>
<dbReference type="EMBL" id="SOCA01000008">
    <property type="protein sequence ID" value="TDU66528.1"/>
    <property type="molecule type" value="Genomic_DNA"/>
</dbReference>
<comment type="subcellular location">
    <subcellularLocation>
        <location evidence="6">Cytoplasm</location>
    </subcellularLocation>
</comment>
<dbReference type="OrthoDB" id="9802587at2"/>
<dbReference type="PANTHER" id="PTHR45753">
    <property type="entry name" value="ORNITHINE CARBAMOYLTRANSFERASE, MITOCHONDRIAL"/>
    <property type="match status" value="1"/>
</dbReference>
<dbReference type="Gene3D" id="3.40.50.1370">
    <property type="entry name" value="Aspartate/ornithine carbamoyltransferase"/>
    <property type="match status" value="2"/>
</dbReference>
<evidence type="ECO:0000256" key="1">
    <source>
        <dbReference type="ARBA" id="ARBA00004975"/>
    </source>
</evidence>
<keyword evidence="6" id="KW-0963">Cytoplasm</keyword>
<evidence type="ECO:0000313" key="9">
    <source>
        <dbReference type="EMBL" id="TDU66528.1"/>
    </source>
</evidence>
<dbReference type="InterPro" id="IPR006132">
    <property type="entry name" value="Asp/Orn_carbamoyltranf_P-bd"/>
</dbReference>
<dbReference type="PROSITE" id="PS00097">
    <property type="entry name" value="CARBAMOYLTRANSFERASE"/>
    <property type="match status" value="1"/>
</dbReference>
<keyword evidence="4 6" id="KW-0808">Transferase</keyword>
<accession>A0A4R7RNY7</accession>
<dbReference type="InterPro" id="IPR024904">
    <property type="entry name" value="OTCase_ArgI"/>
</dbReference>
<evidence type="ECO:0000256" key="5">
    <source>
        <dbReference type="ARBA" id="ARBA00048772"/>
    </source>
</evidence>
<keyword evidence="10" id="KW-1185">Reference proteome</keyword>
<feature type="binding site" evidence="6">
    <location>
        <begin position="221"/>
        <end position="222"/>
    </location>
    <ligand>
        <name>L-ornithine</name>
        <dbReference type="ChEBI" id="CHEBI:46911"/>
    </ligand>
</feature>
<dbReference type="Pfam" id="PF02729">
    <property type="entry name" value="OTCace_N"/>
    <property type="match status" value="1"/>
</dbReference>
<protein>
    <recommendedName>
        <fullName evidence="3 6">Ornithine carbamoyltransferase</fullName>
        <shortName evidence="6">OTCase</shortName>
        <ecNumber evidence="3 6">2.1.3.3</ecNumber>
    </recommendedName>
</protein>
<feature type="binding site" evidence="6">
    <location>
        <position position="76"/>
    </location>
    <ligand>
        <name>carbamoyl phosphate</name>
        <dbReference type="ChEBI" id="CHEBI:58228"/>
    </ligand>
</feature>
<dbReference type="GO" id="GO:0019240">
    <property type="term" value="P:citrulline biosynthetic process"/>
    <property type="evidence" value="ECO:0007669"/>
    <property type="project" value="TreeGrafter"/>
</dbReference>
<sequence>MKHLLSIEQLSAAEIESLLEQAAVLKKNRKTCPQVLAGQNWALIFSKSSTRTRVSFEVGVRELGGQVMFLSSADIQLGRGEPIKDTARVMGRMIDGAIIRTFAQQDVVDFAEYSGIPTINALTDDEHPCQILADLQTINERFGSWKGRRVAFLGDGDCNVARSWIWASARLGFELVIGAPKEFQPAASFMAQIPGNTVTITDDPKASVDGIDAIYTDVWVSMGKEEEAAGRIETLRPWQINSDLLKHAKSDAIVMHCLPAYRGKEITEEVLEAQASVIFDQAENRLHAQKAVLVALARK</sequence>
<dbReference type="InterPro" id="IPR036901">
    <property type="entry name" value="Asp/Orn_carbamoylTrfase_sf"/>
</dbReference>
<evidence type="ECO:0000313" key="10">
    <source>
        <dbReference type="Proteomes" id="UP000295662"/>
    </source>
</evidence>
<gene>
    <name evidence="9" type="ORF">EI77_03623</name>
</gene>
<feature type="binding site" evidence="6">
    <location>
        <position position="285"/>
    </location>
    <ligand>
        <name>carbamoyl phosphate</name>
        <dbReference type="ChEBI" id="CHEBI:58228"/>
    </ligand>
</feature>
<feature type="domain" description="Aspartate/ornithine carbamoyltransferase carbamoyl-P binding" evidence="8">
    <location>
        <begin position="2"/>
        <end position="140"/>
    </location>
</feature>
<dbReference type="PANTHER" id="PTHR45753:SF3">
    <property type="entry name" value="ORNITHINE TRANSCARBAMYLASE, MITOCHONDRIAL"/>
    <property type="match status" value="1"/>
</dbReference>
<feature type="binding site" evidence="6">
    <location>
        <begin position="127"/>
        <end position="130"/>
    </location>
    <ligand>
        <name>carbamoyl phosphate</name>
        <dbReference type="ChEBI" id="CHEBI:58228"/>
    </ligand>
</feature>
<evidence type="ECO:0000256" key="3">
    <source>
        <dbReference type="ARBA" id="ARBA00013007"/>
    </source>
</evidence>
<dbReference type="GO" id="GO:0004585">
    <property type="term" value="F:ornithine carbamoyltransferase activity"/>
    <property type="evidence" value="ECO:0007669"/>
    <property type="project" value="UniProtKB-UniRule"/>
</dbReference>
<feature type="binding site" evidence="6">
    <location>
        <begin position="257"/>
        <end position="258"/>
    </location>
    <ligand>
        <name>carbamoyl phosphate</name>
        <dbReference type="ChEBI" id="CHEBI:58228"/>
    </ligand>
</feature>
<feature type="domain" description="Aspartate/ornithine carbamoyltransferase Asp/Orn-binding" evidence="7">
    <location>
        <begin position="146"/>
        <end position="295"/>
    </location>
</feature>
<dbReference type="Pfam" id="PF00185">
    <property type="entry name" value="OTCace"/>
    <property type="match status" value="1"/>
</dbReference>
<feature type="binding site" evidence="6">
    <location>
        <position position="217"/>
    </location>
    <ligand>
        <name>L-ornithine</name>
        <dbReference type="ChEBI" id="CHEBI:46911"/>
    </ligand>
</feature>
<comment type="similarity">
    <text evidence="2 6">Belongs to the aspartate/ornithine carbamoyltransferase superfamily. OTCase family.</text>
</comment>
<dbReference type="EC" id="2.1.3.3" evidence="3 6"/>
<feature type="binding site" evidence="6">
    <location>
        <begin position="49"/>
        <end position="52"/>
    </location>
    <ligand>
        <name>carbamoyl phosphate</name>
        <dbReference type="ChEBI" id="CHEBI:58228"/>
    </ligand>
</feature>
<evidence type="ECO:0000259" key="8">
    <source>
        <dbReference type="Pfam" id="PF02729"/>
    </source>
</evidence>
<dbReference type="PRINTS" id="PR00100">
    <property type="entry name" value="AOTCASE"/>
</dbReference>
<dbReference type="GO" id="GO:0016597">
    <property type="term" value="F:amino acid binding"/>
    <property type="evidence" value="ECO:0007669"/>
    <property type="project" value="InterPro"/>
</dbReference>
<evidence type="ECO:0000256" key="4">
    <source>
        <dbReference type="ARBA" id="ARBA00022679"/>
    </source>
</evidence>
<dbReference type="AlphaFoldDB" id="A0A4R7RNY7"/>
<dbReference type="InterPro" id="IPR006131">
    <property type="entry name" value="Asp_carbamoyltransf_Asp/Orn-bd"/>
</dbReference>
<dbReference type="GO" id="GO:0005737">
    <property type="term" value="C:cytoplasm"/>
    <property type="evidence" value="ECO:0007669"/>
    <property type="project" value="UniProtKB-SubCell"/>
</dbReference>
<feature type="binding site" evidence="6">
    <location>
        <position position="159"/>
    </location>
    <ligand>
        <name>L-ornithine</name>
        <dbReference type="ChEBI" id="CHEBI:46911"/>
    </ligand>
</feature>
<dbReference type="PRINTS" id="PR00102">
    <property type="entry name" value="OTCASE"/>
</dbReference>
<dbReference type="GO" id="GO:0042450">
    <property type="term" value="P:L-arginine biosynthetic process via ornithine"/>
    <property type="evidence" value="ECO:0007669"/>
    <property type="project" value="UniProtKB-UniRule"/>
</dbReference>
<dbReference type="NCBIfam" id="TIGR00658">
    <property type="entry name" value="orni_carb_tr"/>
    <property type="match status" value="1"/>
</dbReference>
<dbReference type="NCBIfam" id="NF001986">
    <property type="entry name" value="PRK00779.1"/>
    <property type="match status" value="1"/>
</dbReference>
<dbReference type="InterPro" id="IPR002292">
    <property type="entry name" value="Orn/put_carbamltrans"/>
</dbReference>
<evidence type="ECO:0000256" key="6">
    <source>
        <dbReference type="HAMAP-Rule" id="MF_01109"/>
    </source>
</evidence>
<comment type="catalytic activity">
    <reaction evidence="5 6">
        <text>carbamoyl phosphate + L-ornithine = L-citrulline + phosphate + H(+)</text>
        <dbReference type="Rhea" id="RHEA:19513"/>
        <dbReference type="ChEBI" id="CHEBI:15378"/>
        <dbReference type="ChEBI" id="CHEBI:43474"/>
        <dbReference type="ChEBI" id="CHEBI:46911"/>
        <dbReference type="ChEBI" id="CHEBI:57743"/>
        <dbReference type="ChEBI" id="CHEBI:58228"/>
        <dbReference type="EC" id="2.1.3.3"/>
    </reaction>
</comment>
<dbReference type="HAMAP" id="MF_01109">
    <property type="entry name" value="OTCase"/>
    <property type="match status" value="1"/>
</dbReference>
<feature type="binding site" evidence="6">
    <location>
        <position position="100"/>
    </location>
    <ligand>
        <name>carbamoyl phosphate</name>
        <dbReference type="ChEBI" id="CHEBI:58228"/>
    </ligand>
</feature>
<reference evidence="9 10" key="1">
    <citation type="submission" date="2019-03" db="EMBL/GenBank/DDBJ databases">
        <title>Genomic Encyclopedia of Archaeal and Bacterial Type Strains, Phase II (KMG-II): from individual species to whole genera.</title>
        <authorList>
            <person name="Goeker M."/>
        </authorList>
    </citation>
    <scope>NUCLEOTIDE SEQUENCE [LARGE SCALE GENOMIC DNA]</scope>
    <source>
        <strain evidence="9 10">ATCC 25309</strain>
    </source>
</reference>
<dbReference type="FunFam" id="3.40.50.1370:FF:000008">
    <property type="entry name" value="Ornithine carbamoyltransferase"/>
    <property type="match status" value="1"/>
</dbReference>
<dbReference type="InterPro" id="IPR006130">
    <property type="entry name" value="Asp/Orn_carbamoylTrfase"/>
</dbReference>
<comment type="caution">
    <text evidence="9">The sequence shown here is derived from an EMBL/GenBank/DDBJ whole genome shotgun (WGS) entry which is preliminary data.</text>
</comment>